<evidence type="ECO:0000313" key="3">
    <source>
        <dbReference type="EMBL" id="KAL0566904.1"/>
    </source>
</evidence>
<accession>A0ABR3EVH7</accession>
<reference evidence="3 4" key="1">
    <citation type="submission" date="2024-02" db="EMBL/GenBank/DDBJ databases">
        <title>A draft genome for the cacao thread blight pathogen Marasmius crinis-equi.</title>
        <authorList>
            <person name="Cohen S.P."/>
            <person name="Baruah I.K."/>
            <person name="Amoako-Attah I."/>
            <person name="Bukari Y."/>
            <person name="Meinhardt L.W."/>
            <person name="Bailey B.A."/>
        </authorList>
    </citation>
    <scope>NUCLEOTIDE SEQUENCE [LARGE SCALE GENOMIC DNA]</scope>
    <source>
        <strain evidence="3 4">GH-76</strain>
    </source>
</reference>
<dbReference type="Proteomes" id="UP001465976">
    <property type="component" value="Unassembled WGS sequence"/>
</dbReference>
<feature type="compositionally biased region" description="Basic and acidic residues" evidence="1">
    <location>
        <begin position="155"/>
        <end position="179"/>
    </location>
</feature>
<evidence type="ECO:0000256" key="2">
    <source>
        <dbReference type="SAM" id="Phobius"/>
    </source>
</evidence>
<organism evidence="3 4">
    <name type="scientific">Marasmius crinis-equi</name>
    <dbReference type="NCBI Taxonomy" id="585013"/>
    <lineage>
        <taxon>Eukaryota</taxon>
        <taxon>Fungi</taxon>
        <taxon>Dikarya</taxon>
        <taxon>Basidiomycota</taxon>
        <taxon>Agaricomycotina</taxon>
        <taxon>Agaricomycetes</taxon>
        <taxon>Agaricomycetidae</taxon>
        <taxon>Agaricales</taxon>
        <taxon>Marasmiineae</taxon>
        <taxon>Marasmiaceae</taxon>
        <taxon>Marasmius</taxon>
    </lineage>
</organism>
<feature type="compositionally biased region" description="Pro residues" evidence="1">
    <location>
        <begin position="233"/>
        <end position="248"/>
    </location>
</feature>
<feature type="transmembrane region" description="Helical" evidence="2">
    <location>
        <begin position="35"/>
        <end position="53"/>
    </location>
</feature>
<feature type="compositionally biased region" description="Basic and acidic residues" evidence="1">
    <location>
        <begin position="83"/>
        <end position="94"/>
    </location>
</feature>
<proteinExistence type="predicted"/>
<evidence type="ECO:0000313" key="4">
    <source>
        <dbReference type="Proteomes" id="UP001465976"/>
    </source>
</evidence>
<feature type="compositionally biased region" description="Polar residues" evidence="1">
    <location>
        <begin position="256"/>
        <end position="290"/>
    </location>
</feature>
<keyword evidence="2" id="KW-1133">Transmembrane helix</keyword>
<keyword evidence="2" id="KW-0472">Membrane</keyword>
<feature type="non-terminal residue" evidence="3">
    <location>
        <position position="1"/>
    </location>
</feature>
<dbReference type="EMBL" id="JBAHYK010001738">
    <property type="protein sequence ID" value="KAL0566904.1"/>
    <property type="molecule type" value="Genomic_DNA"/>
</dbReference>
<comment type="caution">
    <text evidence="3">The sequence shown here is derived from an EMBL/GenBank/DDBJ whole genome shotgun (WGS) entry which is preliminary data.</text>
</comment>
<gene>
    <name evidence="3" type="ORF">V5O48_015098</name>
</gene>
<feature type="region of interest" description="Disordered" evidence="1">
    <location>
        <begin position="74"/>
        <end position="108"/>
    </location>
</feature>
<name>A0ABR3EVH7_9AGAR</name>
<sequence length="319" mass="34640">TSTSSTNTTPVSPQPTPTPTSEWRGERTNQTAKTILEYLFLAFAILFVFAIALRRANRLRNDNLPLSQFFRSNRRRRSNPSSMRERDRVRERFPRTTGLPTLSPTTATRPYQLAEIPVAHMSGSGAGLAGSRLEMGQGYHHLLYGPGRRSRARTRGADIGEGGRRGVGEQEAGVERDWEGGEGVDLPAYDKHGGPPVYSVEVLPAGTGAEAQEVRRSVSISRGNGESAETPSTPVPAPADPPSYPGPPTLAAVENPFSTQEDSEQASTHRYPTRATVQRSQQPVSNNRSSAGGERVQRPRPAHTVSPSMSMMPGSLSNW</sequence>
<evidence type="ECO:0000256" key="1">
    <source>
        <dbReference type="SAM" id="MobiDB-lite"/>
    </source>
</evidence>
<protein>
    <submittedName>
        <fullName evidence="3">Uncharacterized protein</fullName>
    </submittedName>
</protein>
<feature type="compositionally biased region" description="Low complexity" evidence="1">
    <location>
        <begin position="1"/>
        <end position="11"/>
    </location>
</feature>
<keyword evidence="4" id="KW-1185">Reference proteome</keyword>
<feature type="compositionally biased region" description="Polar residues" evidence="1">
    <location>
        <begin position="218"/>
        <end position="229"/>
    </location>
</feature>
<feature type="region of interest" description="Disordered" evidence="1">
    <location>
        <begin position="146"/>
        <end position="319"/>
    </location>
</feature>
<feature type="region of interest" description="Disordered" evidence="1">
    <location>
        <begin position="1"/>
        <end position="26"/>
    </location>
</feature>
<feature type="compositionally biased region" description="Polar residues" evidence="1">
    <location>
        <begin position="98"/>
        <end position="108"/>
    </location>
</feature>
<keyword evidence="2" id="KW-0812">Transmembrane</keyword>